<evidence type="ECO:0000256" key="1">
    <source>
        <dbReference type="SAM" id="MobiDB-lite"/>
    </source>
</evidence>
<dbReference type="EMBL" id="BLXT01004322">
    <property type="protein sequence ID" value="GFO11493.1"/>
    <property type="molecule type" value="Genomic_DNA"/>
</dbReference>
<name>A0AAV4AXC3_9GAST</name>
<accession>A0AAV4AXC3</accession>
<dbReference type="AlphaFoldDB" id="A0AAV4AXC3"/>
<feature type="compositionally biased region" description="Basic and acidic residues" evidence="1">
    <location>
        <begin position="67"/>
        <end position="80"/>
    </location>
</feature>
<protein>
    <submittedName>
        <fullName evidence="2">Uncharacterized protein</fullName>
    </submittedName>
</protein>
<organism evidence="2 3">
    <name type="scientific">Plakobranchus ocellatus</name>
    <dbReference type="NCBI Taxonomy" id="259542"/>
    <lineage>
        <taxon>Eukaryota</taxon>
        <taxon>Metazoa</taxon>
        <taxon>Spiralia</taxon>
        <taxon>Lophotrochozoa</taxon>
        <taxon>Mollusca</taxon>
        <taxon>Gastropoda</taxon>
        <taxon>Heterobranchia</taxon>
        <taxon>Euthyneura</taxon>
        <taxon>Panpulmonata</taxon>
        <taxon>Sacoglossa</taxon>
        <taxon>Placobranchoidea</taxon>
        <taxon>Plakobranchidae</taxon>
        <taxon>Plakobranchus</taxon>
    </lineage>
</organism>
<dbReference type="Proteomes" id="UP000735302">
    <property type="component" value="Unassembled WGS sequence"/>
</dbReference>
<proteinExistence type="predicted"/>
<sequence>MSVVGSHLRQKGPCRSPGRFTGNYATKSPHEAIAPDNEGDDREFQSCGNNPCNEAIFVGRKSAASRDSVREAEAPAEKLN</sequence>
<comment type="caution">
    <text evidence="2">The sequence shown here is derived from an EMBL/GenBank/DDBJ whole genome shotgun (WGS) entry which is preliminary data.</text>
</comment>
<reference evidence="2 3" key="1">
    <citation type="journal article" date="2021" name="Elife">
        <title>Chloroplast acquisition without the gene transfer in kleptoplastic sea slugs, Plakobranchus ocellatus.</title>
        <authorList>
            <person name="Maeda T."/>
            <person name="Takahashi S."/>
            <person name="Yoshida T."/>
            <person name="Shimamura S."/>
            <person name="Takaki Y."/>
            <person name="Nagai Y."/>
            <person name="Toyoda A."/>
            <person name="Suzuki Y."/>
            <person name="Arimoto A."/>
            <person name="Ishii H."/>
            <person name="Satoh N."/>
            <person name="Nishiyama T."/>
            <person name="Hasebe M."/>
            <person name="Maruyama T."/>
            <person name="Minagawa J."/>
            <person name="Obokata J."/>
            <person name="Shigenobu S."/>
        </authorList>
    </citation>
    <scope>NUCLEOTIDE SEQUENCE [LARGE SCALE GENOMIC DNA]</scope>
</reference>
<feature type="region of interest" description="Disordered" evidence="1">
    <location>
        <begin position="1"/>
        <end position="47"/>
    </location>
</feature>
<evidence type="ECO:0000313" key="3">
    <source>
        <dbReference type="Proteomes" id="UP000735302"/>
    </source>
</evidence>
<feature type="region of interest" description="Disordered" evidence="1">
    <location>
        <begin position="60"/>
        <end position="80"/>
    </location>
</feature>
<keyword evidence="3" id="KW-1185">Reference proteome</keyword>
<gene>
    <name evidence="2" type="ORF">PoB_003799800</name>
</gene>
<evidence type="ECO:0000313" key="2">
    <source>
        <dbReference type="EMBL" id="GFO11493.1"/>
    </source>
</evidence>